<proteinExistence type="predicted"/>
<feature type="region of interest" description="Disordered" evidence="2">
    <location>
        <begin position="574"/>
        <end position="605"/>
    </location>
</feature>
<dbReference type="InterPro" id="IPR013783">
    <property type="entry name" value="Ig-like_fold"/>
</dbReference>
<dbReference type="Proteomes" id="UP001165083">
    <property type="component" value="Unassembled WGS sequence"/>
</dbReference>
<dbReference type="Gene3D" id="3.20.20.80">
    <property type="entry name" value="Glycosidases"/>
    <property type="match status" value="1"/>
</dbReference>
<organism evidence="4 5">
    <name type="scientific">Phytophthora lilii</name>
    <dbReference type="NCBI Taxonomy" id="2077276"/>
    <lineage>
        <taxon>Eukaryota</taxon>
        <taxon>Sar</taxon>
        <taxon>Stramenopiles</taxon>
        <taxon>Oomycota</taxon>
        <taxon>Peronosporomycetes</taxon>
        <taxon>Peronosporales</taxon>
        <taxon>Peronosporaceae</taxon>
        <taxon>Phytophthora</taxon>
    </lineage>
</organism>
<dbReference type="PANTHER" id="PTHR43730">
    <property type="entry name" value="BETA-MANNOSIDASE"/>
    <property type="match status" value="1"/>
</dbReference>
<dbReference type="Gene3D" id="3.30.1520.10">
    <property type="entry name" value="Phox-like domain"/>
    <property type="match status" value="1"/>
</dbReference>
<keyword evidence="1" id="KW-0378">Hydrolase</keyword>
<feature type="compositionally biased region" description="Basic and acidic residues" evidence="2">
    <location>
        <begin position="323"/>
        <end position="336"/>
    </location>
</feature>
<sequence length="750" mass="81878">MRTKWLSEEPQLGFQSDEVLGFSITKRIESYLYLTQIQQSLCYQTAIETWRRGKNPELGMTMGILYWQLNDIWQGSSWSSIEYSGRWKSLHYVAKRSFAPFIVSIQEKANDDAVQVFGVSDVNEDLLLDVVYELRRTKNGELVKSIDRQAIPVASLSDDGVAFSVELESSDFVALFVEVDARGVLGFWSANSLLLLANETRTLRFRVASGESAAELSADAFSKLVAVTWLQKSYDNSIAEMAVHCPTPVWPTNASRSGRHSCIAPMADASTERREQLRRLNDSLLRGSLSRREYDELLPFVASPREPEAEEDAAFAAALTQARRGDADDQRPEPPRSVRYADGVAPEPIEAPPQYQMLAPVAAAARPAGLQLRCPACGTSNDTARGPRCYVCSSRLTVADELTAAATARGLGGRRTRWPVVTATAPPSGAFSAAEDGRVLLLGGVFSCAMQGTQLIATAEGSACQVFVMCCTWKPREGDGEATWYVSQRFSQFERLHKALKRRLARSTSATLPPFPAKYHLTDRLEKRKQGLATYMPRLLEMCAQLPNAQPVPELDEFLDASHQIQIFRSQRPSVAPAPVVNASPPVDGSQRSAASTSTAATSVSSPFPAFTGPAMLPSQPAAAPMDETELAQAEGAVRLLAEAVRNARGDVRSDGTVQHHLDMCVQLAPGLQCSADLDNPFANAELIPRAMQCQEDLQQAVAMYNDALLAASGVAPIQQQVQHAQQIQQPEPHVQTQMPVRNVVPASAA</sequence>
<feature type="domain" description="PX" evidence="3">
    <location>
        <begin position="445"/>
        <end position="575"/>
    </location>
</feature>
<dbReference type="GO" id="GO:0004567">
    <property type="term" value="F:beta-mannosidase activity"/>
    <property type="evidence" value="ECO:0007669"/>
    <property type="project" value="TreeGrafter"/>
</dbReference>
<dbReference type="Pfam" id="PF17753">
    <property type="entry name" value="Ig_mannosidase"/>
    <property type="match status" value="1"/>
</dbReference>
<name>A0A9W6YIW9_9STRA</name>
<dbReference type="SUPFAM" id="SSF64268">
    <property type="entry name" value="PX domain"/>
    <property type="match status" value="1"/>
</dbReference>
<dbReference type="Gene3D" id="2.60.40.10">
    <property type="entry name" value="Immunoglobulins"/>
    <property type="match status" value="1"/>
</dbReference>
<accession>A0A9W6YIW9</accession>
<dbReference type="Pfam" id="PF00787">
    <property type="entry name" value="PX"/>
    <property type="match status" value="1"/>
</dbReference>
<dbReference type="EMBL" id="BSXW01012417">
    <property type="protein sequence ID" value="GMF64544.1"/>
    <property type="molecule type" value="Genomic_DNA"/>
</dbReference>
<feature type="region of interest" description="Disordered" evidence="2">
    <location>
        <begin position="321"/>
        <end position="341"/>
    </location>
</feature>
<keyword evidence="1" id="KW-0326">Glycosidase</keyword>
<dbReference type="CDD" id="cd06093">
    <property type="entry name" value="PX_domain"/>
    <property type="match status" value="1"/>
</dbReference>
<dbReference type="InterPro" id="IPR041625">
    <property type="entry name" value="Beta-mannosidase_Ig"/>
</dbReference>
<dbReference type="AlphaFoldDB" id="A0A9W6YIW9"/>
<evidence type="ECO:0000256" key="2">
    <source>
        <dbReference type="SAM" id="MobiDB-lite"/>
    </source>
</evidence>
<dbReference type="PROSITE" id="PS50195">
    <property type="entry name" value="PX"/>
    <property type="match status" value="1"/>
</dbReference>
<dbReference type="GO" id="GO:0035091">
    <property type="term" value="F:phosphatidylinositol binding"/>
    <property type="evidence" value="ECO:0007669"/>
    <property type="project" value="InterPro"/>
</dbReference>
<dbReference type="GO" id="GO:0006516">
    <property type="term" value="P:glycoprotein catabolic process"/>
    <property type="evidence" value="ECO:0007669"/>
    <property type="project" value="TreeGrafter"/>
</dbReference>
<dbReference type="InterPro" id="IPR050887">
    <property type="entry name" value="Beta-mannosidase_GH2"/>
</dbReference>
<reference evidence="4" key="1">
    <citation type="submission" date="2023-04" db="EMBL/GenBank/DDBJ databases">
        <title>Phytophthora lilii NBRC 32176.</title>
        <authorList>
            <person name="Ichikawa N."/>
            <person name="Sato H."/>
            <person name="Tonouchi N."/>
        </authorList>
    </citation>
    <scope>NUCLEOTIDE SEQUENCE</scope>
    <source>
        <strain evidence="4">NBRC 32176</strain>
    </source>
</reference>
<evidence type="ECO:0000313" key="5">
    <source>
        <dbReference type="Proteomes" id="UP001165083"/>
    </source>
</evidence>
<dbReference type="InterPro" id="IPR017853">
    <property type="entry name" value="GH"/>
</dbReference>
<dbReference type="InterPro" id="IPR036871">
    <property type="entry name" value="PX_dom_sf"/>
</dbReference>
<comment type="caution">
    <text evidence="4">The sequence shown here is derived from an EMBL/GenBank/DDBJ whole genome shotgun (WGS) entry which is preliminary data.</text>
</comment>
<gene>
    <name evidence="4" type="ORF">Plil01_001733400</name>
</gene>
<keyword evidence="5" id="KW-1185">Reference proteome</keyword>
<dbReference type="OrthoDB" id="115190at2759"/>
<dbReference type="SUPFAM" id="SSF51445">
    <property type="entry name" value="(Trans)glycosidases"/>
    <property type="match status" value="1"/>
</dbReference>
<dbReference type="InterPro" id="IPR001683">
    <property type="entry name" value="PX_dom"/>
</dbReference>
<evidence type="ECO:0000256" key="1">
    <source>
        <dbReference type="ARBA" id="ARBA00023295"/>
    </source>
</evidence>
<evidence type="ECO:0000259" key="3">
    <source>
        <dbReference type="PROSITE" id="PS50195"/>
    </source>
</evidence>
<protein>
    <submittedName>
        <fullName evidence="4">Unnamed protein product</fullName>
    </submittedName>
</protein>
<evidence type="ECO:0000313" key="4">
    <source>
        <dbReference type="EMBL" id="GMF64544.1"/>
    </source>
</evidence>
<dbReference type="PANTHER" id="PTHR43730:SF1">
    <property type="entry name" value="BETA-MANNOSIDASE"/>
    <property type="match status" value="1"/>
</dbReference>